<evidence type="ECO:0000256" key="11">
    <source>
        <dbReference type="ARBA" id="ARBA00045497"/>
    </source>
</evidence>
<evidence type="ECO:0000256" key="2">
    <source>
        <dbReference type="ARBA" id="ARBA00009765"/>
    </source>
</evidence>
<dbReference type="Gene3D" id="1.20.58.340">
    <property type="entry name" value="Magnesium transport protein CorA, transmembrane region"/>
    <property type="match status" value="2"/>
</dbReference>
<dbReference type="InterPro" id="IPR002523">
    <property type="entry name" value="MgTranspt_CorA/ZnTranspt_ZntB"/>
</dbReference>
<evidence type="ECO:0000256" key="9">
    <source>
        <dbReference type="ARBA" id="ARBA00023136"/>
    </source>
</evidence>
<comment type="catalytic activity">
    <reaction evidence="10">
        <text>Mg(2+)(in) = Mg(2+)(out)</text>
        <dbReference type="Rhea" id="RHEA:29827"/>
        <dbReference type="ChEBI" id="CHEBI:18420"/>
    </reaction>
</comment>
<evidence type="ECO:0000256" key="1">
    <source>
        <dbReference type="ARBA" id="ARBA00004651"/>
    </source>
</evidence>
<dbReference type="GO" id="GO:0015087">
    <property type="term" value="F:cobalt ion transmembrane transporter activity"/>
    <property type="evidence" value="ECO:0007669"/>
    <property type="project" value="UniProtKB-UniRule"/>
</dbReference>
<proteinExistence type="inferred from homology"/>
<dbReference type="SUPFAM" id="SSF143865">
    <property type="entry name" value="CorA soluble domain-like"/>
    <property type="match status" value="1"/>
</dbReference>
<organism evidence="13 14">
    <name type="scientific">Baia soyae</name>
    <dbReference type="NCBI Taxonomy" id="1544746"/>
    <lineage>
        <taxon>Bacteria</taxon>
        <taxon>Bacillati</taxon>
        <taxon>Bacillota</taxon>
        <taxon>Bacilli</taxon>
        <taxon>Bacillales</taxon>
        <taxon>Thermoactinomycetaceae</taxon>
        <taxon>Baia</taxon>
    </lineage>
</organism>
<name>A0A4R2S0M6_9BACL</name>
<evidence type="ECO:0000256" key="8">
    <source>
        <dbReference type="ARBA" id="ARBA00023065"/>
    </source>
</evidence>
<evidence type="ECO:0000256" key="6">
    <source>
        <dbReference type="ARBA" id="ARBA00022842"/>
    </source>
</evidence>
<keyword evidence="9 12" id="KW-0472">Membrane</keyword>
<evidence type="ECO:0000256" key="4">
    <source>
        <dbReference type="ARBA" id="ARBA00022475"/>
    </source>
</evidence>
<dbReference type="Pfam" id="PF01544">
    <property type="entry name" value="CorA"/>
    <property type="match status" value="1"/>
</dbReference>
<dbReference type="GO" id="GO:0015095">
    <property type="term" value="F:magnesium ion transmembrane transporter activity"/>
    <property type="evidence" value="ECO:0007669"/>
    <property type="project" value="UniProtKB-UniRule"/>
</dbReference>
<keyword evidence="14" id="KW-1185">Reference proteome</keyword>
<dbReference type="GO" id="GO:0005886">
    <property type="term" value="C:plasma membrane"/>
    <property type="evidence" value="ECO:0007669"/>
    <property type="project" value="UniProtKB-SubCell"/>
</dbReference>
<comment type="caution">
    <text evidence="13">The sequence shown here is derived from an EMBL/GenBank/DDBJ whole genome shotgun (WGS) entry which is preliminary data.</text>
</comment>
<dbReference type="AlphaFoldDB" id="A0A4R2S0M6"/>
<keyword evidence="5 12" id="KW-0812">Transmembrane</keyword>
<keyword evidence="6 12" id="KW-0460">Magnesium</keyword>
<dbReference type="Gene3D" id="3.30.460.20">
    <property type="entry name" value="CorA soluble domain-like"/>
    <property type="match status" value="1"/>
</dbReference>
<dbReference type="InterPro" id="IPR045861">
    <property type="entry name" value="CorA_cytoplasmic_dom"/>
</dbReference>
<keyword evidence="8 12" id="KW-0406">Ion transport</keyword>
<feature type="transmembrane region" description="Helical" evidence="12">
    <location>
        <begin position="290"/>
        <end position="310"/>
    </location>
</feature>
<comment type="function">
    <text evidence="11">Mediates influx of magnesium ions. Alternates between open and closed states. Activated by low cytoplasmic Mg(2+) levels. Inactive when cytoplasmic Mg(2+) levels are high.</text>
</comment>
<reference evidence="13 14" key="1">
    <citation type="submission" date="2019-03" db="EMBL/GenBank/DDBJ databases">
        <title>Genomic Encyclopedia of Type Strains, Phase IV (KMG-IV): sequencing the most valuable type-strain genomes for metagenomic binning, comparative biology and taxonomic classification.</title>
        <authorList>
            <person name="Goeker M."/>
        </authorList>
    </citation>
    <scope>NUCLEOTIDE SEQUENCE [LARGE SCALE GENOMIC DNA]</scope>
    <source>
        <strain evidence="13 14">DSM 46831</strain>
    </source>
</reference>
<dbReference type="RefSeq" id="WP_131848187.1">
    <property type="nucleotide sequence ID" value="NZ_SLXV01000007.1"/>
</dbReference>
<feature type="transmembrane region" description="Helical" evidence="12">
    <location>
        <begin position="255"/>
        <end position="278"/>
    </location>
</feature>
<dbReference type="FunFam" id="1.20.58.340:FF:000004">
    <property type="entry name" value="Magnesium transport protein CorA"/>
    <property type="match status" value="1"/>
</dbReference>
<dbReference type="Proteomes" id="UP000294746">
    <property type="component" value="Unassembled WGS sequence"/>
</dbReference>
<dbReference type="SUPFAM" id="SSF144083">
    <property type="entry name" value="Magnesium transport protein CorA, transmembrane region"/>
    <property type="match status" value="1"/>
</dbReference>
<sequence>MIRTMVITKEDRLVLDAPIDDILARIDLKWYWIDFSKPTIEERDSLQTFGFHPLAIEDCLHLKQRPKVDYYDHYQFYVMSGLYHKTLKSHEIGAFLSSTMLVTFHTLPHVEIDEIWDNLASNQETPRKDPKWILYKIIDKMVDASFPHLENIEEQLNRLESKSSRSYQIQTLMDELFVVRRKLSHIRHFAVPMRELIDRMIHSEKLNHNEEERRHYQDIHDHLVKLTGMIEASREITSDIRDNYLSINSNRMNTVMMTLTVITTIFMPLTFIVGIYGMNFQNMPELKWQYGYFLVLGVMALLGSAMYLLFKKKGWFDE</sequence>
<dbReference type="EMBL" id="SLXV01000007">
    <property type="protein sequence ID" value="TCP69629.1"/>
    <property type="molecule type" value="Genomic_DNA"/>
</dbReference>
<accession>A0A4R2S0M6</accession>
<evidence type="ECO:0000256" key="5">
    <source>
        <dbReference type="ARBA" id="ARBA00022692"/>
    </source>
</evidence>
<dbReference type="PANTHER" id="PTHR46494">
    <property type="entry name" value="CORA FAMILY METAL ION TRANSPORTER (EUROFUNG)"/>
    <property type="match status" value="1"/>
</dbReference>
<dbReference type="InterPro" id="IPR045863">
    <property type="entry name" value="CorA_TM1_TM2"/>
</dbReference>
<dbReference type="OrthoDB" id="9803416at2"/>
<dbReference type="PANTHER" id="PTHR46494:SF1">
    <property type="entry name" value="CORA FAMILY METAL ION TRANSPORTER (EUROFUNG)"/>
    <property type="match status" value="1"/>
</dbReference>
<dbReference type="NCBIfam" id="TIGR00383">
    <property type="entry name" value="corA"/>
    <property type="match status" value="1"/>
</dbReference>
<keyword evidence="7 12" id="KW-1133">Transmembrane helix</keyword>
<protein>
    <recommendedName>
        <fullName evidence="12">Magnesium transport protein CorA</fullName>
    </recommendedName>
</protein>
<dbReference type="InterPro" id="IPR004488">
    <property type="entry name" value="Mg/Co-transport_prot_CorA"/>
</dbReference>
<evidence type="ECO:0000256" key="12">
    <source>
        <dbReference type="RuleBase" id="RU362010"/>
    </source>
</evidence>
<evidence type="ECO:0000313" key="13">
    <source>
        <dbReference type="EMBL" id="TCP69629.1"/>
    </source>
</evidence>
<keyword evidence="4 12" id="KW-1003">Cell membrane</keyword>
<comment type="similarity">
    <text evidence="2 12">Belongs to the CorA metal ion transporter (MIT) (TC 1.A.35) family.</text>
</comment>
<evidence type="ECO:0000256" key="10">
    <source>
        <dbReference type="ARBA" id="ARBA00034269"/>
    </source>
</evidence>
<evidence type="ECO:0000256" key="3">
    <source>
        <dbReference type="ARBA" id="ARBA00022448"/>
    </source>
</evidence>
<dbReference type="GO" id="GO:0050897">
    <property type="term" value="F:cobalt ion binding"/>
    <property type="evidence" value="ECO:0007669"/>
    <property type="project" value="TreeGrafter"/>
</dbReference>
<keyword evidence="3 12" id="KW-0813">Transport</keyword>
<evidence type="ECO:0000313" key="14">
    <source>
        <dbReference type="Proteomes" id="UP000294746"/>
    </source>
</evidence>
<comment type="subcellular location">
    <subcellularLocation>
        <location evidence="1">Cell membrane</location>
        <topology evidence="1">Multi-pass membrane protein</topology>
    </subcellularLocation>
    <subcellularLocation>
        <location evidence="12">Membrane</location>
        <topology evidence="12">Multi-pass membrane protein</topology>
    </subcellularLocation>
</comment>
<evidence type="ECO:0000256" key="7">
    <source>
        <dbReference type="ARBA" id="ARBA00022989"/>
    </source>
</evidence>
<dbReference type="GO" id="GO:0000287">
    <property type="term" value="F:magnesium ion binding"/>
    <property type="evidence" value="ECO:0007669"/>
    <property type="project" value="TreeGrafter"/>
</dbReference>
<gene>
    <name evidence="12" type="primary">corA</name>
    <name evidence="13" type="ORF">EDD57_10766</name>
</gene>
<dbReference type="CDD" id="cd12831">
    <property type="entry name" value="TmCorA-like_u2"/>
    <property type="match status" value="1"/>
</dbReference>